<dbReference type="InterPro" id="IPR032675">
    <property type="entry name" value="LRR_dom_sf"/>
</dbReference>
<evidence type="ECO:0000259" key="2">
    <source>
        <dbReference type="PROSITE" id="PS50181"/>
    </source>
</evidence>
<feature type="compositionally biased region" description="Polar residues" evidence="1">
    <location>
        <begin position="92"/>
        <end position="118"/>
    </location>
</feature>
<proteinExistence type="predicted"/>
<evidence type="ECO:0000256" key="1">
    <source>
        <dbReference type="SAM" id="MobiDB-lite"/>
    </source>
</evidence>
<dbReference type="InterPro" id="IPR001810">
    <property type="entry name" value="F-box_dom"/>
</dbReference>
<reference evidence="3 4" key="1">
    <citation type="submission" date="2023-03" db="EMBL/GenBank/DDBJ databases">
        <title>Genome sequence of Lichtheimia ornata CBS 291.66.</title>
        <authorList>
            <person name="Mohabir J.T."/>
            <person name="Shea T.P."/>
            <person name="Kurbessoian T."/>
            <person name="Berby B."/>
            <person name="Fontaine J."/>
            <person name="Livny J."/>
            <person name="Gnirke A."/>
            <person name="Stajich J.E."/>
            <person name="Cuomo C.A."/>
        </authorList>
    </citation>
    <scope>NUCLEOTIDE SEQUENCE [LARGE SCALE GENOMIC DNA]</scope>
    <source>
        <strain evidence="3">CBS 291.66</strain>
    </source>
</reference>
<dbReference type="Gene3D" id="3.80.10.10">
    <property type="entry name" value="Ribonuclease Inhibitor"/>
    <property type="match status" value="1"/>
</dbReference>
<feature type="compositionally biased region" description="Basic and acidic residues" evidence="1">
    <location>
        <begin position="49"/>
        <end position="58"/>
    </location>
</feature>
<dbReference type="PROSITE" id="PS50181">
    <property type="entry name" value="FBOX"/>
    <property type="match status" value="1"/>
</dbReference>
<comment type="caution">
    <text evidence="3">The sequence shown here is derived from an EMBL/GenBank/DDBJ whole genome shotgun (WGS) entry which is preliminary data.</text>
</comment>
<organism evidence="3 4">
    <name type="scientific">Lichtheimia ornata</name>
    <dbReference type="NCBI Taxonomy" id="688661"/>
    <lineage>
        <taxon>Eukaryota</taxon>
        <taxon>Fungi</taxon>
        <taxon>Fungi incertae sedis</taxon>
        <taxon>Mucoromycota</taxon>
        <taxon>Mucoromycotina</taxon>
        <taxon>Mucoromycetes</taxon>
        <taxon>Mucorales</taxon>
        <taxon>Lichtheimiaceae</taxon>
        <taxon>Lichtheimia</taxon>
    </lineage>
</organism>
<protein>
    <recommendedName>
        <fullName evidence="2">F-box domain-containing protein</fullName>
    </recommendedName>
</protein>
<feature type="domain" description="F-box" evidence="2">
    <location>
        <begin position="239"/>
        <end position="286"/>
    </location>
</feature>
<feature type="compositionally biased region" description="Low complexity" evidence="1">
    <location>
        <begin position="119"/>
        <end position="151"/>
    </location>
</feature>
<evidence type="ECO:0000313" key="3">
    <source>
        <dbReference type="EMBL" id="KAJ8662190.1"/>
    </source>
</evidence>
<dbReference type="SUPFAM" id="SSF81383">
    <property type="entry name" value="F-box domain"/>
    <property type="match status" value="1"/>
</dbReference>
<sequence length="625" mass="70406">MPPSVIEIVEWPHPKIHIAVDKTFLDNVKCARDPPIEILDDDNQVTPESENRQSEKRPPTSQRDTSKPAKKARVTFAETITSSSSSSSSSSMTKANTNSSVTKANTNSSVAKAKTSNNVAKAKTSSSVTKAKTSSSVKKTNASSSNSTPATSTNIYKWSIVELGPVPHAHQSGPPRMPGGVDEYAGRKTVKEWLQAESKYKKDVKQTRVPVYKSGDRQIARIGAEEADIDLTPEGKQHGAPIGKLPDQLLSLIFQQCSHIQTLSTVVTVCRQWRRAGLDPFVWRHVSAEQMSLFEQIVQCGKSDKRPLARRLQHTVSITLDTIIYASCRIHSLPKNARTIFPRLKEVYATWHHYEDLLRFITWIPGLEVIWADRIKVMSRHQQMLIFSEFKKHQKTLKKLSMRFSEGCPVEGYLDESPDEPNVLPRTLEVLELVNIYDPDEEDHMKHLRKVQEKITMEDQRSGYAQLQGSLNTKYRSIGQLHNLRALTFGRCNAWTAEIWRKCLLPCAPKLEFLSLAGWDSRGRIQDTPDERLQARENLPGEPPISLAERAIADSIARMSKIRRIQLVKFYIGHGIVQGVKRLLHNNDGDLEIEAVYVNGKKARSGMARLEALEGTSTDLEIYFQ</sequence>
<accession>A0AAD7VC50</accession>
<gene>
    <name evidence="3" type="ORF">O0I10_001883</name>
</gene>
<feature type="compositionally biased region" description="Low complexity" evidence="1">
    <location>
        <begin position="82"/>
        <end position="91"/>
    </location>
</feature>
<dbReference type="GeneID" id="83209301"/>
<keyword evidence="4" id="KW-1185">Reference proteome</keyword>
<dbReference type="RefSeq" id="XP_058347103.1">
    <property type="nucleotide sequence ID" value="XM_058481972.1"/>
</dbReference>
<feature type="region of interest" description="Disordered" evidence="1">
    <location>
        <begin position="35"/>
        <end position="151"/>
    </location>
</feature>
<dbReference type="Pfam" id="PF12937">
    <property type="entry name" value="F-box-like"/>
    <property type="match status" value="1"/>
</dbReference>
<dbReference type="AlphaFoldDB" id="A0AAD7VC50"/>
<name>A0AAD7VC50_9FUNG</name>
<dbReference type="InterPro" id="IPR036047">
    <property type="entry name" value="F-box-like_dom_sf"/>
</dbReference>
<evidence type="ECO:0000313" key="4">
    <source>
        <dbReference type="Proteomes" id="UP001234581"/>
    </source>
</evidence>
<dbReference type="Proteomes" id="UP001234581">
    <property type="component" value="Unassembled WGS sequence"/>
</dbReference>
<dbReference type="EMBL" id="JARTCD010000005">
    <property type="protein sequence ID" value="KAJ8662190.1"/>
    <property type="molecule type" value="Genomic_DNA"/>
</dbReference>